<dbReference type="RefSeq" id="XP_002681480.1">
    <property type="nucleotide sequence ID" value="XM_002681434.1"/>
</dbReference>
<dbReference type="InParanoid" id="D2V3A2"/>
<evidence type="ECO:0000313" key="5">
    <source>
        <dbReference type="EMBL" id="EFC48736.1"/>
    </source>
</evidence>
<dbReference type="AlphaFoldDB" id="D2V3A2"/>
<dbReference type="GO" id="GO:0005634">
    <property type="term" value="C:nucleus"/>
    <property type="evidence" value="ECO:0007669"/>
    <property type="project" value="UniProtKB-SubCell"/>
</dbReference>
<dbReference type="STRING" id="5762.D2V3A2"/>
<dbReference type="Proteomes" id="UP000006671">
    <property type="component" value="Unassembled WGS sequence"/>
</dbReference>
<sequence length="271" mass="30761">MTALPTISISPYLLTTGEDEGSPSIAISYDSDSISDGYHEQIEIDYNLISTVSGQFDLGSVAKLDLNSIGISKIKNLGRCIRLEYLDLSHNDIETMEGLENITKLKRLNLSNNKIKKLECISSLKHLQHLNLEKNNIENLTDIQELQYVPNLKSINLKGNPVCEKEGFDETLKQLCKKLQFINGEHIALRFSSIMFDEKEDNFEVPPIKSWTVDSNQKSIFSFDDFPDVKTFVNDTFKLNSNEFKKTETECRKVIARADSIIEEISKNISN</sequence>
<protein>
    <submittedName>
        <fullName evidence="5">Predicted protein</fullName>
    </submittedName>
</protein>
<dbReference type="Pfam" id="PF14580">
    <property type="entry name" value="LRR_9"/>
    <property type="match status" value="1"/>
</dbReference>
<dbReference type="InterPro" id="IPR001611">
    <property type="entry name" value="Leu-rich_rpt"/>
</dbReference>
<comment type="subcellular location">
    <subcellularLocation>
        <location evidence="1">Nucleus</location>
    </subcellularLocation>
</comment>
<dbReference type="VEuPathDB" id="AmoebaDB:NAEGRDRAFT_63283"/>
<evidence type="ECO:0000313" key="6">
    <source>
        <dbReference type="Proteomes" id="UP000006671"/>
    </source>
</evidence>
<dbReference type="eggNOG" id="KOG0531">
    <property type="taxonomic scope" value="Eukaryota"/>
</dbReference>
<evidence type="ECO:0000256" key="2">
    <source>
        <dbReference type="ARBA" id="ARBA00022614"/>
    </source>
</evidence>
<proteinExistence type="predicted"/>
<evidence type="ECO:0000256" key="4">
    <source>
        <dbReference type="ARBA" id="ARBA00023242"/>
    </source>
</evidence>
<dbReference type="PANTHER" id="PTHR45973">
    <property type="entry name" value="PROTEIN PHOSPHATASE 1 REGULATORY SUBUNIT SDS22-RELATED"/>
    <property type="match status" value="1"/>
</dbReference>
<dbReference type="OMA" id="HNDIETM"/>
<gene>
    <name evidence="5" type="ORF">NAEGRDRAFT_63283</name>
</gene>
<keyword evidence="6" id="KW-1185">Reference proteome</keyword>
<dbReference type="SUPFAM" id="SSF52058">
    <property type="entry name" value="L domain-like"/>
    <property type="match status" value="1"/>
</dbReference>
<accession>D2V3A2</accession>
<dbReference type="PANTHER" id="PTHR45973:SF23">
    <property type="entry name" value="PROTEIN PHOSPHATASE 1 REGULATORY SUBUNIT 7"/>
    <property type="match status" value="1"/>
</dbReference>
<evidence type="ECO:0000256" key="3">
    <source>
        <dbReference type="ARBA" id="ARBA00022737"/>
    </source>
</evidence>
<dbReference type="InterPro" id="IPR032675">
    <property type="entry name" value="LRR_dom_sf"/>
</dbReference>
<dbReference type="GeneID" id="8861589"/>
<evidence type="ECO:0000256" key="1">
    <source>
        <dbReference type="ARBA" id="ARBA00004123"/>
    </source>
</evidence>
<dbReference type="OrthoDB" id="27917at2759"/>
<dbReference type="SMART" id="SM00365">
    <property type="entry name" value="LRR_SD22"/>
    <property type="match status" value="3"/>
</dbReference>
<dbReference type="Gene3D" id="3.80.10.10">
    <property type="entry name" value="Ribonuclease Inhibitor"/>
    <property type="match status" value="1"/>
</dbReference>
<keyword evidence="4" id="KW-0539">Nucleus</keyword>
<keyword evidence="3" id="KW-0677">Repeat</keyword>
<reference evidence="5 6" key="1">
    <citation type="journal article" date="2010" name="Cell">
        <title>The genome of Naegleria gruberi illuminates early eukaryotic versatility.</title>
        <authorList>
            <person name="Fritz-Laylin L.K."/>
            <person name="Prochnik S.E."/>
            <person name="Ginger M.L."/>
            <person name="Dacks J.B."/>
            <person name="Carpenter M.L."/>
            <person name="Field M.C."/>
            <person name="Kuo A."/>
            <person name="Paredez A."/>
            <person name="Chapman J."/>
            <person name="Pham J."/>
            <person name="Shu S."/>
            <person name="Neupane R."/>
            <person name="Cipriano M."/>
            <person name="Mancuso J."/>
            <person name="Tu H."/>
            <person name="Salamov A."/>
            <person name="Lindquist E."/>
            <person name="Shapiro H."/>
            <person name="Lucas S."/>
            <person name="Grigoriev I.V."/>
            <person name="Cande W.Z."/>
            <person name="Fulton C."/>
            <person name="Rokhsar D.S."/>
            <person name="Dawson S.C."/>
        </authorList>
    </citation>
    <scope>NUCLEOTIDE SEQUENCE [LARGE SCALE GENOMIC DNA]</scope>
    <source>
        <strain evidence="5 6">NEG-M</strain>
    </source>
</reference>
<dbReference type="PRINTS" id="PR00019">
    <property type="entry name" value="LEURICHRPT"/>
</dbReference>
<keyword evidence="2" id="KW-0433">Leucine-rich repeat</keyword>
<organism evidence="6">
    <name type="scientific">Naegleria gruberi</name>
    <name type="common">Amoeba</name>
    <dbReference type="NCBI Taxonomy" id="5762"/>
    <lineage>
        <taxon>Eukaryota</taxon>
        <taxon>Discoba</taxon>
        <taxon>Heterolobosea</taxon>
        <taxon>Tetramitia</taxon>
        <taxon>Eutetramitia</taxon>
        <taxon>Vahlkampfiidae</taxon>
        <taxon>Naegleria</taxon>
    </lineage>
</organism>
<dbReference type="PROSITE" id="PS51450">
    <property type="entry name" value="LRR"/>
    <property type="match status" value="3"/>
</dbReference>
<dbReference type="EMBL" id="GG738850">
    <property type="protein sequence ID" value="EFC48736.1"/>
    <property type="molecule type" value="Genomic_DNA"/>
</dbReference>
<dbReference type="InterPro" id="IPR050576">
    <property type="entry name" value="Cilia_flagella_integrity"/>
</dbReference>
<name>D2V3A2_NAEGR</name>
<dbReference type="KEGG" id="ngr:NAEGRDRAFT_63283"/>